<comment type="caution">
    <text evidence="3">The sequence shown here is derived from an EMBL/GenBank/DDBJ whole genome shotgun (WGS) entry which is preliminary data.</text>
</comment>
<dbReference type="Proteomes" id="UP000469125">
    <property type="component" value="Unassembled WGS sequence"/>
</dbReference>
<dbReference type="PANTHER" id="PTHR42997">
    <property type="entry name" value="HIT FAMILY HYDROLASE"/>
    <property type="match status" value="1"/>
</dbReference>
<dbReference type="PROSITE" id="PS51084">
    <property type="entry name" value="HIT_2"/>
    <property type="match status" value="1"/>
</dbReference>
<proteinExistence type="predicted"/>
<dbReference type="SUPFAM" id="SSF54197">
    <property type="entry name" value="HIT-like"/>
    <property type="match status" value="1"/>
</dbReference>
<feature type="domain" description="HIT" evidence="2">
    <location>
        <begin position="43"/>
        <end position="118"/>
    </location>
</feature>
<evidence type="ECO:0000313" key="3">
    <source>
        <dbReference type="EMBL" id="MUK88534.1"/>
    </source>
</evidence>
<organism evidence="3 4">
    <name type="scientific">Ornithinibacillus caprae</name>
    <dbReference type="NCBI Taxonomy" id="2678566"/>
    <lineage>
        <taxon>Bacteria</taxon>
        <taxon>Bacillati</taxon>
        <taxon>Bacillota</taxon>
        <taxon>Bacilli</taxon>
        <taxon>Bacillales</taxon>
        <taxon>Bacillaceae</taxon>
        <taxon>Ornithinibacillus</taxon>
    </lineage>
</organism>
<dbReference type="InterPro" id="IPR011146">
    <property type="entry name" value="HIT-like"/>
</dbReference>
<dbReference type="GO" id="GO:0003824">
    <property type="term" value="F:catalytic activity"/>
    <property type="evidence" value="ECO:0007669"/>
    <property type="project" value="InterPro"/>
</dbReference>
<accession>A0A6N8FJP6</accession>
<evidence type="ECO:0000313" key="4">
    <source>
        <dbReference type="Proteomes" id="UP000469125"/>
    </source>
</evidence>
<dbReference type="InterPro" id="IPR036265">
    <property type="entry name" value="HIT-like_sf"/>
</dbReference>
<dbReference type="RefSeq" id="WP_155668510.1">
    <property type="nucleotide sequence ID" value="NZ_WOCA01000005.1"/>
</dbReference>
<reference evidence="3 4" key="1">
    <citation type="submission" date="2019-11" db="EMBL/GenBank/DDBJ databases">
        <authorList>
            <person name="Li X."/>
        </authorList>
    </citation>
    <scope>NUCLEOTIDE SEQUENCE [LARGE SCALE GENOMIC DNA]</scope>
    <source>
        <strain evidence="3 4">L9</strain>
    </source>
</reference>
<sequence>MGLNCVFCNLELEPEQQILLSNKYCMFLQLKEADQQERKQLNGAGLIVPIKHRRTVFDLTNEEWNATYTLLQEVKKLIDVRYHPDGYNLGWNCETIGGQHIMHAHFHVIPRYKEEPFAGKGIRYLFKSKHKKVNINK</sequence>
<dbReference type="EMBL" id="WOCA01000005">
    <property type="protein sequence ID" value="MUK88534.1"/>
    <property type="molecule type" value="Genomic_DNA"/>
</dbReference>
<dbReference type="InterPro" id="IPR052908">
    <property type="entry name" value="AP-4-A_phosphorylase"/>
</dbReference>
<gene>
    <name evidence="3" type="ORF">GMD78_09025</name>
</gene>
<keyword evidence="4" id="KW-1185">Reference proteome</keyword>
<name>A0A6N8FJP6_9BACI</name>
<evidence type="ECO:0000259" key="2">
    <source>
        <dbReference type="PROSITE" id="PS51084"/>
    </source>
</evidence>
<protein>
    <submittedName>
        <fullName evidence="3">HIT domain-containing protein</fullName>
    </submittedName>
</protein>
<dbReference type="PANTHER" id="PTHR42997:SF1">
    <property type="entry name" value="AP-4-A PHOSPHORYLASE"/>
    <property type="match status" value="1"/>
</dbReference>
<dbReference type="AlphaFoldDB" id="A0A6N8FJP6"/>
<dbReference type="Pfam" id="PF01230">
    <property type="entry name" value="HIT"/>
    <property type="match status" value="1"/>
</dbReference>
<dbReference type="Gene3D" id="3.30.428.10">
    <property type="entry name" value="HIT-like"/>
    <property type="match status" value="1"/>
</dbReference>
<feature type="short sequence motif" description="Histidine triad motif" evidence="1">
    <location>
        <begin position="103"/>
        <end position="107"/>
    </location>
</feature>
<evidence type="ECO:0000256" key="1">
    <source>
        <dbReference type="PROSITE-ProRule" id="PRU00464"/>
    </source>
</evidence>